<dbReference type="RefSeq" id="WP_255189203.1">
    <property type="nucleotide sequence ID" value="NZ_CP113517.1"/>
</dbReference>
<dbReference type="Proteomes" id="UP001162780">
    <property type="component" value="Chromosome"/>
</dbReference>
<name>A0ABY7GG24_9GAMM</name>
<dbReference type="Pfam" id="PF14559">
    <property type="entry name" value="TPR_19"/>
    <property type="match status" value="1"/>
</dbReference>
<dbReference type="Gene3D" id="1.25.40.10">
    <property type="entry name" value="Tetratricopeptide repeat domain"/>
    <property type="match status" value="1"/>
</dbReference>
<dbReference type="PIRSF" id="PIRSF029288">
    <property type="entry name" value="SciE_ImpE"/>
    <property type="match status" value="1"/>
</dbReference>
<evidence type="ECO:0000313" key="2">
    <source>
        <dbReference type="Proteomes" id="UP001162780"/>
    </source>
</evidence>
<accession>A0ABY7GG24</accession>
<proteinExistence type="predicted"/>
<dbReference type="EMBL" id="CP113517">
    <property type="protein sequence ID" value="WAR44227.1"/>
    <property type="molecule type" value="Genomic_DNA"/>
</dbReference>
<gene>
    <name evidence="1" type="ORF">NM686_017890</name>
</gene>
<dbReference type="SUPFAM" id="SSF144059">
    <property type="entry name" value="ImpE-like"/>
    <property type="match status" value="1"/>
</dbReference>
<dbReference type="InterPro" id="IPR009211">
    <property type="entry name" value="TagJ"/>
</dbReference>
<sequence length="269" mass="30028">MKLDAEQYLHQGNLKEALANLQEQIRKDAANPKLRVFLFQLLVVLGEWQRALTQLQVLEDLDASQLLMTQTYRAAVLCEALRTEVFAGKRSPLIFGEPQRWVALLIEALRLDAEGHFAEAASLRREALELAPATSGSLDGVGFEWIADADNRLGPTLEAIVNGRYYWIPFQQVSRIEFDEPADLRDVVWMPAQLAWVNGGAASCLIPTRYPGSDHATDFRLQMARMTDWKELAEGCLTGMGQRLLATNVDDYALMDIRKIALNATGGTP</sequence>
<evidence type="ECO:0000313" key="1">
    <source>
        <dbReference type="EMBL" id="WAR44227.1"/>
    </source>
</evidence>
<organism evidence="1 2">
    <name type="scientific">Methylomonas rapida</name>
    <dbReference type="NCBI Taxonomy" id="2963939"/>
    <lineage>
        <taxon>Bacteria</taxon>
        <taxon>Pseudomonadati</taxon>
        <taxon>Pseudomonadota</taxon>
        <taxon>Gammaproteobacteria</taxon>
        <taxon>Methylococcales</taxon>
        <taxon>Methylococcaceae</taxon>
        <taxon>Methylomonas</taxon>
    </lineage>
</organism>
<keyword evidence="2" id="KW-1185">Reference proteome</keyword>
<reference evidence="1" key="1">
    <citation type="submission" date="2022-11" db="EMBL/GenBank/DDBJ databases">
        <title>Methylomonas rapida sp. nov., Carotenoid-Producing Obligate Methanotrophs with High Growth Characteristics and Biotechnological Potential.</title>
        <authorList>
            <person name="Tikhonova E.N."/>
            <person name="Suleimanov R.Z."/>
            <person name="Miroshnikov K."/>
            <person name="Oshkin I.Y."/>
            <person name="Belova S.E."/>
            <person name="Danilova O.V."/>
            <person name="Ashikhmin A."/>
            <person name="Konopkin A."/>
            <person name="But S.Y."/>
            <person name="Khmelenina V.N."/>
            <person name="Kuznetsov N."/>
            <person name="Pimenov N.V."/>
            <person name="Dedysh S.N."/>
        </authorList>
    </citation>
    <scope>NUCLEOTIDE SEQUENCE</scope>
    <source>
        <strain evidence="1">MP1</strain>
    </source>
</reference>
<dbReference type="InterPro" id="IPR011990">
    <property type="entry name" value="TPR-like_helical_dom_sf"/>
</dbReference>
<protein>
    <submittedName>
        <fullName evidence="1">Type VI secretion system accessory protein TagJ</fullName>
    </submittedName>
</protein>
<dbReference type="Pfam" id="PF07024">
    <property type="entry name" value="ImpE"/>
    <property type="match status" value="1"/>
</dbReference>